<comment type="caution">
    <text evidence="1">The sequence shown here is derived from an EMBL/GenBank/DDBJ whole genome shotgun (WGS) entry which is preliminary data.</text>
</comment>
<protein>
    <submittedName>
        <fullName evidence="1">Uncharacterized protein</fullName>
    </submittedName>
</protein>
<proteinExistence type="predicted"/>
<accession>A0A4Y7SGC8</accession>
<organism evidence="1 2">
    <name type="scientific">Coprinellus micaceus</name>
    <name type="common">Glistening ink-cap mushroom</name>
    <name type="synonym">Coprinus micaceus</name>
    <dbReference type="NCBI Taxonomy" id="71717"/>
    <lineage>
        <taxon>Eukaryota</taxon>
        <taxon>Fungi</taxon>
        <taxon>Dikarya</taxon>
        <taxon>Basidiomycota</taxon>
        <taxon>Agaricomycotina</taxon>
        <taxon>Agaricomycetes</taxon>
        <taxon>Agaricomycetidae</taxon>
        <taxon>Agaricales</taxon>
        <taxon>Agaricineae</taxon>
        <taxon>Psathyrellaceae</taxon>
        <taxon>Coprinellus</taxon>
    </lineage>
</organism>
<dbReference type="OrthoDB" id="2750929at2759"/>
<evidence type="ECO:0000313" key="2">
    <source>
        <dbReference type="Proteomes" id="UP000298030"/>
    </source>
</evidence>
<evidence type="ECO:0000313" key="1">
    <source>
        <dbReference type="EMBL" id="TEB20609.1"/>
    </source>
</evidence>
<reference evidence="1 2" key="1">
    <citation type="journal article" date="2019" name="Nat. Ecol. Evol.">
        <title>Megaphylogeny resolves global patterns of mushroom evolution.</title>
        <authorList>
            <person name="Varga T."/>
            <person name="Krizsan K."/>
            <person name="Foldi C."/>
            <person name="Dima B."/>
            <person name="Sanchez-Garcia M."/>
            <person name="Sanchez-Ramirez S."/>
            <person name="Szollosi G.J."/>
            <person name="Szarkandi J.G."/>
            <person name="Papp V."/>
            <person name="Albert L."/>
            <person name="Andreopoulos W."/>
            <person name="Angelini C."/>
            <person name="Antonin V."/>
            <person name="Barry K.W."/>
            <person name="Bougher N.L."/>
            <person name="Buchanan P."/>
            <person name="Buyck B."/>
            <person name="Bense V."/>
            <person name="Catcheside P."/>
            <person name="Chovatia M."/>
            <person name="Cooper J."/>
            <person name="Damon W."/>
            <person name="Desjardin D."/>
            <person name="Finy P."/>
            <person name="Geml J."/>
            <person name="Haridas S."/>
            <person name="Hughes K."/>
            <person name="Justo A."/>
            <person name="Karasinski D."/>
            <person name="Kautmanova I."/>
            <person name="Kiss B."/>
            <person name="Kocsube S."/>
            <person name="Kotiranta H."/>
            <person name="LaButti K.M."/>
            <person name="Lechner B.E."/>
            <person name="Liimatainen K."/>
            <person name="Lipzen A."/>
            <person name="Lukacs Z."/>
            <person name="Mihaltcheva S."/>
            <person name="Morgado L.N."/>
            <person name="Niskanen T."/>
            <person name="Noordeloos M.E."/>
            <person name="Ohm R.A."/>
            <person name="Ortiz-Santana B."/>
            <person name="Ovrebo C."/>
            <person name="Racz N."/>
            <person name="Riley R."/>
            <person name="Savchenko A."/>
            <person name="Shiryaev A."/>
            <person name="Soop K."/>
            <person name="Spirin V."/>
            <person name="Szebenyi C."/>
            <person name="Tomsovsky M."/>
            <person name="Tulloss R.E."/>
            <person name="Uehling J."/>
            <person name="Grigoriev I.V."/>
            <person name="Vagvolgyi C."/>
            <person name="Papp T."/>
            <person name="Martin F.M."/>
            <person name="Miettinen O."/>
            <person name="Hibbett D.S."/>
            <person name="Nagy L.G."/>
        </authorList>
    </citation>
    <scope>NUCLEOTIDE SEQUENCE [LARGE SCALE GENOMIC DNA]</scope>
    <source>
        <strain evidence="1 2">FP101781</strain>
    </source>
</reference>
<name>A0A4Y7SGC8_COPMI</name>
<sequence length="315" mass="35691">MKTPLCKRRVYSLSKISTFDPLKYSVKDILDISGTPVRHVSFTGFPLSGHDFRYKSFGSTGREKQIIPFPPNSKGIFYFHDRTSVHPVAGEIRFRVLPMDSVKGDASIDTTDLFARGHDLLDHSGLRPWRASLLSIMSRKRRDLYNFMKAHGHITDAAEMQEQSLKSAFPSRTGLGSTEQIVEQITNPFILDLSKAVESFIFLHKAGIVQCRFATWQLITKRQKGVKTSYYTGTVLVRFEAIRQGSQSRVVIRVLEYIEPPSLGDAVVQEEGELLKKYCPINKVEEPWASRVIPKFITPSSLKLLEDTYISKDSS</sequence>
<gene>
    <name evidence="1" type="ORF">FA13DRAFT_205507</name>
</gene>
<dbReference type="Proteomes" id="UP000298030">
    <property type="component" value="Unassembled WGS sequence"/>
</dbReference>
<dbReference type="EMBL" id="QPFP01000135">
    <property type="protein sequence ID" value="TEB20609.1"/>
    <property type="molecule type" value="Genomic_DNA"/>
</dbReference>
<dbReference type="AlphaFoldDB" id="A0A4Y7SGC8"/>
<keyword evidence="2" id="KW-1185">Reference proteome</keyword>